<accession>A0A8X8XZJ0</accession>
<keyword evidence="3" id="KW-1185">Reference proteome</keyword>
<evidence type="ECO:0000313" key="3">
    <source>
        <dbReference type="Proteomes" id="UP000298416"/>
    </source>
</evidence>
<name>A0A8X8XZJ0_SALSN</name>
<evidence type="ECO:0000256" key="1">
    <source>
        <dbReference type="SAM" id="MobiDB-lite"/>
    </source>
</evidence>
<comment type="caution">
    <text evidence="2">The sequence shown here is derived from an EMBL/GenBank/DDBJ whole genome shotgun (WGS) entry which is preliminary data.</text>
</comment>
<dbReference type="EMBL" id="PNBA02000005">
    <property type="protein sequence ID" value="KAG6423405.1"/>
    <property type="molecule type" value="Genomic_DNA"/>
</dbReference>
<protein>
    <submittedName>
        <fullName evidence="2">Uncharacterized protein</fullName>
    </submittedName>
</protein>
<organism evidence="2">
    <name type="scientific">Salvia splendens</name>
    <name type="common">Scarlet sage</name>
    <dbReference type="NCBI Taxonomy" id="180675"/>
    <lineage>
        <taxon>Eukaryota</taxon>
        <taxon>Viridiplantae</taxon>
        <taxon>Streptophyta</taxon>
        <taxon>Embryophyta</taxon>
        <taxon>Tracheophyta</taxon>
        <taxon>Spermatophyta</taxon>
        <taxon>Magnoliopsida</taxon>
        <taxon>eudicotyledons</taxon>
        <taxon>Gunneridae</taxon>
        <taxon>Pentapetalae</taxon>
        <taxon>asterids</taxon>
        <taxon>lamiids</taxon>
        <taxon>Lamiales</taxon>
        <taxon>Lamiaceae</taxon>
        <taxon>Nepetoideae</taxon>
        <taxon>Mentheae</taxon>
        <taxon>Salviinae</taxon>
        <taxon>Salvia</taxon>
        <taxon>Salvia subgen. Calosphace</taxon>
        <taxon>core Calosphace</taxon>
    </lineage>
</organism>
<dbReference type="AlphaFoldDB" id="A0A8X8XZJ0"/>
<evidence type="ECO:0000313" key="2">
    <source>
        <dbReference type="EMBL" id="KAG6423405.1"/>
    </source>
</evidence>
<reference evidence="2" key="2">
    <citation type="submission" date="2020-08" db="EMBL/GenBank/DDBJ databases">
        <title>Plant Genome Project.</title>
        <authorList>
            <person name="Zhang R.-G."/>
        </authorList>
    </citation>
    <scope>NUCLEOTIDE SEQUENCE</scope>
    <source>
        <strain evidence="2">Huo1</strain>
        <tissue evidence="2">Leaf</tissue>
    </source>
</reference>
<feature type="compositionally biased region" description="Basic residues" evidence="1">
    <location>
        <begin position="1"/>
        <end position="18"/>
    </location>
</feature>
<sequence>MGINHRRQKPSLKNRQHHQQQVLQEPERGDCIVNDARIRVVEDNVKYRTYGETATNFSNEQGEVGVQITYQDSSSYTFNRSLSLPSRPACL</sequence>
<proteinExistence type="predicted"/>
<reference evidence="2" key="1">
    <citation type="submission" date="2018-01" db="EMBL/GenBank/DDBJ databases">
        <authorList>
            <person name="Mao J.F."/>
        </authorList>
    </citation>
    <scope>NUCLEOTIDE SEQUENCE</scope>
    <source>
        <strain evidence="2">Huo1</strain>
        <tissue evidence="2">Leaf</tissue>
    </source>
</reference>
<gene>
    <name evidence="2" type="ORF">SASPL_113800</name>
</gene>
<feature type="region of interest" description="Disordered" evidence="1">
    <location>
        <begin position="1"/>
        <end position="28"/>
    </location>
</feature>
<dbReference type="Proteomes" id="UP000298416">
    <property type="component" value="Unassembled WGS sequence"/>
</dbReference>